<keyword evidence="4 6" id="KW-0132">Cell division</keyword>
<feature type="domain" description="Tubulin/FtsZ 2-layer sandwich" evidence="9">
    <location>
        <begin position="215"/>
        <end position="333"/>
    </location>
</feature>
<dbReference type="PROSITE" id="PS01135">
    <property type="entry name" value="FTSZ_2"/>
    <property type="match status" value="1"/>
</dbReference>
<dbReference type="InterPro" id="IPR037103">
    <property type="entry name" value="Tubulin/FtsZ-like_C"/>
</dbReference>
<comment type="similarity">
    <text evidence="1 4 6">Belongs to the FtsZ family.</text>
</comment>
<dbReference type="CDD" id="cd02201">
    <property type="entry name" value="FtsZ_type1"/>
    <property type="match status" value="1"/>
</dbReference>
<evidence type="ECO:0000256" key="6">
    <source>
        <dbReference type="RuleBase" id="RU000631"/>
    </source>
</evidence>
<dbReference type="Gene3D" id="3.40.50.1440">
    <property type="entry name" value="Tubulin/FtsZ, GTPase domain"/>
    <property type="match status" value="1"/>
</dbReference>
<dbReference type="Pfam" id="PF00091">
    <property type="entry name" value="Tubulin"/>
    <property type="match status" value="1"/>
</dbReference>
<dbReference type="Gene3D" id="3.30.1330.20">
    <property type="entry name" value="Tubulin/FtsZ, C-terminal domain"/>
    <property type="match status" value="1"/>
</dbReference>
<dbReference type="OrthoDB" id="9813375at2"/>
<feature type="binding site" evidence="4">
    <location>
        <position position="151"/>
    </location>
    <ligand>
        <name>GTP</name>
        <dbReference type="ChEBI" id="CHEBI:37565"/>
    </ligand>
</feature>
<dbReference type="PROSITE" id="PS01134">
    <property type="entry name" value="FTSZ_1"/>
    <property type="match status" value="1"/>
</dbReference>
<feature type="region of interest" description="Disordered" evidence="7">
    <location>
        <begin position="625"/>
        <end position="667"/>
    </location>
</feature>
<gene>
    <name evidence="4" type="primary">ftsZ</name>
    <name evidence="10" type="ORF">BST92_02845</name>
</gene>
<dbReference type="GO" id="GO:0032153">
    <property type="term" value="C:cell division site"/>
    <property type="evidence" value="ECO:0007669"/>
    <property type="project" value="UniProtKB-UniRule"/>
</dbReference>
<comment type="caution">
    <text evidence="10">The sequence shown here is derived from an EMBL/GenBank/DDBJ whole genome shotgun (WGS) entry which is preliminary data.</text>
</comment>
<dbReference type="InterPro" id="IPR036525">
    <property type="entry name" value="Tubulin/FtsZ_GTPase_sf"/>
</dbReference>
<comment type="subcellular location">
    <subcellularLocation>
        <location evidence="4">Cytoplasm</location>
    </subcellularLocation>
    <text evidence="4">Assembles at midcell at the inner surface of the cytoplasmic membrane.</text>
</comment>
<dbReference type="SUPFAM" id="SSF52490">
    <property type="entry name" value="Tubulin nucleotide-binding domain-like"/>
    <property type="match status" value="1"/>
</dbReference>
<dbReference type="SUPFAM" id="SSF55307">
    <property type="entry name" value="Tubulin C-terminal domain-like"/>
    <property type="match status" value="1"/>
</dbReference>
<evidence type="ECO:0000256" key="5">
    <source>
        <dbReference type="NCBIfam" id="TIGR00065"/>
    </source>
</evidence>
<dbReference type="InterPro" id="IPR020805">
    <property type="entry name" value="Cell_div_FtsZ_CS"/>
</dbReference>
<dbReference type="InterPro" id="IPR003008">
    <property type="entry name" value="Tubulin_FtsZ_GTPase"/>
</dbReference>
<dbReference type="GO" id="GO:0005525">
    <property type="term" value="F:GTP binding"/>
    <property type="evidence" value="ECO:0007669"/>
    <property type="project" value="UniProtKB-UniRule"/>
</dbReference>
<dbReference type="InterPro" id="IPR000158">
    <property type="entry name" value="Cell_div_FtsZ"/>
</dbReference>
<feature type="binding site" evidence="4">
    <location>
        <position position="194"/>
    </location>
    <ligand>
        <name>GTP</name>
        <dbReference type="ChEBI" id="CHEBI:37565"/>
    </ligand>
</feature>
<dbReference type="InterPro" id="IPR018316">
    <property type="entry name" value="Tubulin/FtsZ_2-layer-sand-dom"/>
</dbReference>
<dbReference type="GO" id="GO:0003924">
    <property type="term" value="F:GTPase activity"/>
    <property type="evidence" value="ECO:0007669"/>
    <property type="project" value="UniProtKB-UniRule"/>
</dbReference>
<evidence type="ECO:0000259" key="8">
    <source>
        <dbReference type="SMART" id="SM00864"/>
    </source>
</evidence>
<evidence type="ECO:0000313" key="11">
    <source>
        <dbReference type="Proteomes" id="UP000239747"/>
    </source>
</evidence>
<dbReference type="PANTHER" id="PTHR30314:SF3">
    <property type="entry name" value="MITOCHONDRIAL DIVISION PROTEIN FSZA"/>
    <property type="match status" value="1"/>
</dbReference>
<dbReference type="Pfam" id="PF12327">
    <property type="entry name" value="FtsZ_C"/>
    <property type="match status" value="1"/>
</dbReference>
<dbReference type="SMART" id="SM00864">
    <property type="entry name" value="Tubulin"/>
    <property type="match status" value="1"/>
</dbReference>
<evidence type="ECO:0000256" key="1">
    <source>
        <dbReference type="ARBA" id="ARBA00009690"/>
    </source>
</evidence>
<sequence>MSNEDFNSIAFDLPLNKSNVIKVIGVGGGGSNAIKHMFQQGIKGVDFVICNTDSQALDNSPVPNKIQLGVTLTEGLGAGANPEVGERAAQESIEELRGMLDTNTKMVFITAGMGGGTGTGAAPVIAQVSREMGILTVGIVTTPFNFEGKVRNEQAQLGIEKFRSQVDSLIIINNNKLREVYGNLGFKAGFSKADEVLATASRGIAEVITHHYTQNIDLRDAKTVLSNSGTAIMGSAQSTGANRAQEGIIKALDSPLLNDNKITGAKNVLLLIVSGSEEITIDEIGEINDLIQTEAGGGANIIMGVGEDESLGDAISVTVIATGFNKEQQNDISNTEAKRIIHTLEDEQRASAVLQEKTTDAASGKVIMDIDDSVETAGDMDNAFAKADTSSPVVAPQPVEPVKIIHTLGEEEPEPEMPAIKEENTLIPTTEFISNLNVVYEEVLDKVKPEDFVIREAQPEVSIIKEEVEEEKDQFFLDFDMPVSNKETIEPEKPIVHNLEDIEVIDPINVIPVTEVSSNGVTKYSLDDYMEVEETMNQAKPVSKQPTQVAEEKIQIVTKTEPTEPLNSNVVKENLTEDVDLTDLPINEMLVLRAEERKRKMHAYNFKFKNSHRLEEIEKKPAFERHGVQLDELPSESDRSRTTLSTDENDDIQLRTNNNSFLHDNVD</sequence>
<dbReference type="AlphaFoldDB" id="A0A2S7U8P2"/>
<accession>A0A2S7U8P2</accession>
<evidence type="ECO:0000256" key="3">
    <source>
        <dbReference type="ARBA" id="ARBA00023134"/>
    </source>
</evidence>
<dbReference type="InterPro" id="IPR008280">
    <property type="entry name" value="Tub_FtsZ_C"/>
</dbReference>
<feature type="binding site" evidence="4">
    <location>
        <begin position="28"/>
        <end position="32"/>
    </location>
    <ligand>
        <name>GTP</name>
        <dbReference type="ChEBI" id="CHEBI:37565"/>
    </ligand>
</feature>
<dbReference type="FunFam" id="3.40.50.1440:FF:000001">
    <property type="entry name" value="Cell division protein FtsZ"/>
    <property type="match status" value="1"/>
</dbReference>
<evidence type="ECO:0000256" key="4">
    <source>
        <dbReference type="HAMAP-Rule" id="MF_00909"/>
    </source>
</evidence>
<dbReference type="EMBL" id="MTPW01000001">
    <property type="protein sequence ID" value="PQJ30931.1"/>
    <property type="molecule type" value="Genomic_DNA"/>
</dbReference>
<dbReference type="GO" id="GO:0005737">
    <property type="term" value="C:cytoplasm"/>
    <property type="evidence" value="ECO:0007669"/>
    <property type="project" value="UniProtKB-SubCell"/>
</dbReference>
<dbReference type="PRINTS" id="PR00423">
    <property type="entry name" value="CELLDVISFTSZ"/>
</dbReference>
<dbReference type="NCBIfam" id="TIGR00065">
    <property type="entry name" value="ftsZ"/>
    <property type="match status" value="1"/>
</dbReference>
<keyword evidence="4 6" id="KW-0717">Septation</keyword>
<feature type="compositionally biased region" description="Polar residues" evidence="7">
    <location>
        <begin position="654"/>
        <end position="667"/>
    </location>
</feature>
<keyword evidence="4 6" id="KW-0131">Cell cycle</keyword>
<proteinExistence type="inferred from homology"/>
<dbReference type="GO" id="GO:0051258">
    <property type="term" value="P:protein polymerization"/>
    <property type="evidence" value="ECO:0007669"/>
    <property type="project" value="UniProtKB-UniRule"/>
</dbReference>
<protein>
    <recommendedName>
        <fullName evidence="4 5">Cell division protein FtsZ</fullName>
    </recommendedName>
</protein>
<organism evidence="10 11">
    <name type="scientific">Nonlabens arenilitoris</name>
    <dbReference type="NCBI Taxonomy" id="1217969"/>
    <lineage>
        <taxon>Bacteria</taxon>
        <taxon>Pseudomonadati</taxon>
        <taxon>Bacteroidota</taxon>
        <taxon>Flavobacteriia</taxon>
        <taxon>Flavobacteriales</taxon>
        <taxon>Flavobacteriaceae</taxon>
        <taxon>Nonlabens</taxon>
    </lineage>
</organism>
<evidence type="ECO:0000313" key="10">
    <source>
        <dbReference type="EMBL" id="PQJ30931.1"/>
    </source>
</evidence>
<dbReference type="InterPro" id="IPR045061">
    <property type="entry name" value="FtsZ/CetZ"/>
</dbReference>
<name>A0A2S7U8P2_9FLAO</name>
<dbReference type="InterPro" id="IPR024757">
    <property type="entry name" value="FtsZ_C"/>
</dbReference>
<keyword evidence="3 4" id="KW-0342">GTP-binding</keyword>
<comment type="function">
    <text evidence="4 6">Essential cell division protein that forms a contractile ring structure (Z ring) at the future cell division site. The regulation of the ring assembly controls the timing and the location of cell division. One of the functions of the FtsZ ring is to recruit other cell division proteins to the septum to produce a new cell wall between the dividing cells. Binds GTP and shows GTPase activity.</text>
</comment>
<dbReference type="Proteomes" id="UP000239747">
    <property type="component" value="Unassembled WGS sequence"/>
</dbReference>
<evidence type="ECO:0000256" key="7">
    <source>
        <dbReference type="SAM" id="MobiDB-lite"/>
    </source>
</evidence>
<feature type="domain" description="Tubulin/FtsZ GTPase" evidence="8">
    <location>
        <begin position="20"/>
        <end position="212"/>
    </location>
</feature>
<feature type="binding site" evidence="4">
    <location>
        <begin position="116"/>
        <end position="118"/>
    </location>
    <ligand>
        <name>GTP</name>
        <dbReference type="ChEBI" id="CHEBI:37565"/>
    </ligand>
</feature>
<evidence type="ECO:0000259" key="9">
    <source>
        <dbReference type="SMART" id="SM00865"/>
    </source>
</evidence>
<feature type="binding site" evidence="4">
    <location>
        <position position="147"/>
    </location>
    <ligand>
        <name>GTP</name>
        <dbReference type="ChEBI" id="CHEBI:37565"/>
    </ligand>
</feature>
<keyword evidence="4" id="KW-0963">Cytoplasm</keyword>
<keyword evidence="2 4" id="KW-0547">Nucleotide-binding</keyword>
<dbReference type="RefSeq" id="WP_105070090.1">
    <property type="nucleotide sequence ID" value="NZ_MTPW01000001.1"/>
</dbReference>
<dbReference type="PANTHER" id="PTHR30314">
    <property type="entry name" value="CELL DIVISION PROTEIN FTSZ-RELATED"/>
    <property type="match status" value="1"/>
</dbReference>
<dbReference type="SMART" id="SM00865">
    <property type="entry name" value="Tubulin_C"/>
    <property type="match status" value="1"/>
</dbReference>
<dbReference type="GO" id="GO:0043093">
    <property type="term" value="P:FtsZ-dependent cytokinesis"/>
    <property type="evidence" value="ECO:0007669"/>
    <property type="project" value="UniProtKB-UniRule"/>
</dbReference>
<comment type="subunit">
    <text evidence="4">Homodimer. Polymerizes to form a dynamic ring structure in a strictly GTP-dependent manner. Interacts directly with several other division proteins.</text>
</comment>
<evidence type="ECO:0000256" key="2">
    <source>
        <dbReference type="ARBA" id="ARBA00022741"/>
    </source>
</evidence>
<dbReference type="HAMAP" id="MF_00909">
    <property type="entry name" value="FtsZ"/>
    <property type="match status" value="1"/>
</dbReference>
<reference evidence="10 11" key="1">
    <citation type="submission" date="2017-01" db="EMBL/GenBank/DDBJ databases">
        <title>Trade-off between light-utilization and light-protection in marine flavobacteria.</title>
        <authorList>
            <person name="Kumagai Y."/>
            <person name="Yoshizawa S."/>
            <person name="Kogure K."/>
            <person name="Iwasaki W."/>
        </authorList>
    </citation>
    <scope>NUCLEOTIDE SEQUENCE [LARGE SCALE GENOMIC DNA]</scope>
    <source>
        <strain evidence="10 11">KCTC 32109</strain>
    </source>
</reference>
<keyword evidence="11" id="KW-1185">Reference proteome</keyword>
<dbReference type="GO" id="GO:0000917">
    <property type="term" value="P:division septum assembly"/>
    <property type="evidence" value="ECO:0007669"/>
    <property type="project" value="UniProtKB-KW"/>
</dbReference>